<sequence>MKHSSQYAEIIQYVTKHPGCYMSDIRRDTSIQKGAIASALCELTRIKTLRREGFEKRYRYFFVRPEDRPDIEPKKISKQPSRDTANPLNNLFNQCLASVRGGRASA</sequence>
<evidence type="ECO:0000313" key="1">
    <source>
        <dbReference type="EMBL" id="MDC6638252.1"/>
    </source>
</evidence>
<dbReference type="EMBL" id="JAYMCU010000032">
    <property type="protein sequence ID" value="MEC3937875.1"/>
    <property type="molecule type" value="Genomic_DNA"/>
</dbReference>
<proteinExistence type="predicted"/>
<dbReference type="Proteomes" id="UP001149314">
    <property type="component" value="Unassembled WGS sequence"/>
</dbReference>
<accession>A0A9X3Y8R9</accession>
<evidence type="ECO:0000313" key="4">
    <source>
        <dbReference type="Proteomes" id="UP001357437"/>
    </source>
</evidence>
<dbReference type="Proteomes" id="UP001357437">
    <property type="component" value="Unassembled WGS sequence"/>
</dbReference>
<reference evidence="2 4" key="2">
    <citation type="submission" date="2024-01" db="EMBL/GenBank/DDBJ databases">
        <title>Comparative Genomics of Leclercia adecarboxylata Strains Isolated from Several Sources.</title>
        <authorList>
            <person name="Yescas-Zazueta V."/>
            <person name="Balbuena-Alonso M.G."/>
            <person name="Valencia D."/>
            <person name="Mendez-Pfeiffer P.A."/>
            <person name="Ballesteros-Monrreal M.G."/>
            <person name="Rocha-Gracia R.D.C."/>
            <person name="Barrios-Villa E."/>
        </authorList>
    </citation>
    <scope>NUCLEOTIDE SEQUENCE [LARGE SCALE GENOMIC DNA]</scope>
    <source>
        <strain evidence="2 4">33MEM</strain>
    </source>
</reference>
<protein>
    <submittedName>
        <fullName evidence="1">Uncharacterized protein</fullName>
    </submittedName>
</protein>
<evidence type="ECO:0000313" key="3">
    <source>
        <dbReference type="Proteomes" id="UP001149314"/>
    </source>
</evidence>
<dbReference type="Gene3D" id="1.10.10.10">
    <property type="entry name" value="Winged helix-like DNA-binding domain superfamily/Winged helix DNA-binding domain"/>
    <property type="match status" value="1"/>
</dbReference>
<dbReference type="InterPro" id="IPR036388">
    <property type="entry name" value="WH-like_DNA-bd_sf"/>
</dbReference>
<dbReference type="InterPro" id="IPR036390">
    <property type="entry name" value="WH_DNA-bd_sf"/>
</dbReference>
<reference evidence="1" key="1">
    <citation type="journal article" date="2023" name="Genes Genomics">
        <title>Genomic insights of Leclercia adecarboxylata strains linked to an outbreak in public hospitals in Mexico.</title>
        <authorList>
            <person name="Barrios-Villa E."/>
            <person name="Pacheco-Flores B."/>
            <person name="Lozano-Zarain P."/>
            <person name="Del Campo-Ortega R."/>
            <person name="de Jesus Ascencio-Montiel I."/>
            <person name="Gonzalez-Leon M."/>
            <person name="Camorlinga-Ponce M."/>
            <person name="Gaytan Cervantes F.J."/>
            <person name="Gonzalez Torres C."/>
            <person name="Aguilar E."/>
            <person name="Gonzalez Ibarra J."/>
            <person name="Torres Lopez F.J."/>
            <person name="Rosas-Vargas H."/>
            <person name="Gonzalez-Bonilla C.R."/>
            <person name="Del Carmen Rocha-Gracia R."/>
        </authorList>
    </citation>
    <scope>NUCLEOTIDE SEQUENCE</scope>
    <source>
        <strain evidence="1">Lac40</strain>
    </source>
</reference>
<name>A0A9X3Y8R9_9ENTR</name>
<gene>
    <name evidence="1" type="ORF">OEZ79_08390</name>
    <name evidence="2" type="ORF">VOF76_17035</name>
</gene>
<dbReference type="SUPFAM" id="SSF46785">
    <property type="entry name" value="Winged helix' DNA-binding domain"/>
    <property type="match status" value="1"/>
</dbReference>
<keyword evidence="4" id="KW-1185">Reference proteome</keyword>
<dbReference type="EMBL" id="JAOURS010000006">
    <property type="protein sequence ID" value="MDC6638252.1"/>
    <property type="molecule type" value="Genomic_DNA"/>
</dbReference>
<dbReference type="AlphaFoldDB" id="A0A9X3Y8R9"/>
<comment type="caution">
    <text evidence="1">The sequence shown here is derived from an EMBL/GenBank/DDBJ whole genome shotgun (WGS) entry which is preliminary data.</text>
</comment>
<evidence type="ECO:0000313" key="2">
    <source>
        <dbReference type="EMBL" id="MEC3937875.1"/>
    </source>
</evidence>
<organism evidence="1 3">
    <name type="scientific">Leclercia adecarboxylata</name>
    <dbReference type="NCBI Taxonomy" id="83655"/>
    <lineage>
        <taxon>Bacteria</taxon>
        <taxon>Pseudomonadati</taxon>
        <taxon>Pseudomonadota</taxon>
        <taxon>Gammaproteobacteria</taxon>
        <taxon>Enterobacterales</taxon>
        <taxon>Enterobacteriaceae</taxon>
        <taxon>Leclercia</taxon>
    </lineage>
</organism>
<dbReference type="RefSeq" id="WP_191152742.1">
    <property type="nucleotide sequence ID" value="NZ_CP060824.1"/>
</dbReference>